<accession>A0A6J5P2X8</accession>
<protein>
    <submittedName>
        <fullName evidence="1">Uncharacterized protein</fullName>
    </submittedName>
</protein>
<name>A0A6J5P2X8_9CAUD</name>
<sequence length="214" mass="23765">MSRHTTAAVDSAMSMPEISWALLADIGVTSETVYVCTGNRFIFSTNTYSPVGNFGTIEPIREESDAFPRGLKLTVALVSSQAIYEAFNEQLFNRNVTMYKTVLENGTIVGTPDIVFKGKINKVSGKVMGTDGSYMELEIESRLRRESRMAFFNRETLWQTYSGDTGANYIEKIPLYKSTWGSMPNGVYGGGAYTQVGGAIPYYNPGPFRQLYRS</sequence>
<dbReference type="EMBL" id="LR796771">
    <property type="protein sequence ID" value="CAB4165442.1"/>
    <property type="molecule type" value="Genomic_DNA"/>
</dbReference>
<proteinExistence type="predicted"/>
<gene>
    <name evidence="1" type="ORF">UFOVP820_48</name>
</gene>
<evidence type="ECO:0000313" key="1">
    <source>
        <dbReference type="EMBL" id="CAB4165442.1"/>
    </source>
</evidence>
<reference evidence="1" key="1">
    <citation type="submission" date="2020-04" db="EMBL/GenBank/DDBJ databases">
        <authorList>
            <person name="Chiriac C."/>
            <person name="Salcher M."/>
            <person name="Ghai R."/>
            <person name="Kavagutti S V."/>
        </authorList>
    </citation>
    <scope>NUCLEOTIDE SEQUENCE</scope>
</reference>
<organism evidence="1">
    <name type="scientific">uncultured Caudovirales phage</name>
    <dbReference type="NCBI Taxonomy" id="2100421"/>
    <lineage>
        <taxon>Viruses</taxon>
        <taxon>Duplodnaviria</taxon>
        <taxon>Heunggongvirae</taxon>
        <taxon>Uroviricota</taxon>
        <taxon>Caudoviricetes</taxon>
        <taxon>Peduoviridae</taxon>
        <taxon>Maltschvirus</taxon>
        <taxon>Maltschvirus maltsch</taxon>
    </lineage>
</organism>